<sequence>MADGKYPFIVTLQDIRRGDTGYERHICGGTLIAPGYVLR</sequence>
<proteinExistence type="predicted"/>
<dbReference type="EMBL" id="CADCVE010000107">
    <property type="protein sequence ID" value="CAA9466869.1"/>
    <property type="molecule type" value="Genomic_DNA"/>
</dbReference>
<protein>
    <submittedName>
        <fullName evidence="1">Uncharacterized protein</fullName>
    </submittedName>
</protein>
<dbReference type="SUPFAM" id="SSF50494">
    <property type="entry name" value="Trypsin-like serine proteases"/>
    <property type="match status" value="1"/>
</dbReference>
<dbReference type="InterPro" id="IPR009003">
    <property type="entry name" value="Peptidase_S1_PA"/>
</dbReference>
<organism evidence="1">
    <name type="scientific">uncultured Rubrobacteraceae bacterium</name>
    <dbReference type="NCBI Taxonomy" id="349277"/>
    <lineage>
        <taxon>Bacteria</taxon>
        <taxon>Bacillati</taxon>
        <taxon>Actinomycetota</taxon>
        <taxon>Rubrobacteria</taxon>
        <taxon>Rubrobacterales</taxon>
        <taxon>Rubrobacteraceae</taxon>
        <taxon>environmental samples</taxon>
    </lineage>
</organism>
<accession>A0A6J4REP5</accession>
<evidence type="ECO:0000313" key="1">
    <source>
        <dbReference type="EMBL" id="CAA9466869.1"/>
    </source>
</evidence>
<name>A0A6J4REP5_9ACTN</name>
<dbReference type="AlphaFoldDB" id="A0A6J4REP5"/>
<dbReference type="Gene3D" id="2.40.10.10">
    <property type="entry name" value="Trypsin-like serine proteases"/>
    <property type="match status" value="1"/>
</dbReference>
<gene>
    <name evidence="1" type="ORF">AVDCRST_MAG28-4186</name>
</gene>
<reference evidence="1" key="1">
    <citation type="submission" date="2020-02" db="EMBL/GenBank/DDBJ databases">
        <authorList>
            <person name="Meier V. D."/>
        </authorList>
    </citation>
    <scope>NUCLEOTIDE SEQUENCE</scope>
    <source>
        <strain evidence="1">AVDCRST_MAG28</strain>
    </source>
</reference>
<dbReference type="InterPro" id="IPR043504">
    <property type="entry name" value="Peptidase_S1_PA_chymotrypsin"/>
</dbReference>